<keyword evidence="17 18" id="KW-0170">Cobalt</keyword>
<feature type="binding site" evidence="18">
    <location>
        <position position="146"/>
    </location>
    <ligand>
        <name>NAD(+)</name>
        <dbReference type="ChEBI" id="CHEBI:57540"/>
    </ligand>
</feature>
<organism evidence="21 22">
    <name type="scientific">Puniceispirillum marinum (strain IMCC1322)</name>
    <dbReference type="NCBI Taxonomy" id="488538"/>
    <lineage>
        <taxon>Bacteria</taxon>
        <taxon>Pseudomonadati</taxon>
        <taxon>Pseudomonadota</taxon>
        <taxon>Alphaproteobacteria</taxon>
        <taxon>Candidatus Puniceispirillales</taxon>
        <taxon>Candidatus Puniceispirillaceae</taxon>
        <taxon>Candidatus Puniceispirillum</taxon>
    </lineage>
</organism>
<feature type="binding site" evidence="18">
    <location>
        <position position="251"/>
    </location>
    <ligand>
        <name>Zn(2+)</name>
        <dbReference type="ChEBI" id="CHEBI:29105"/>
    </ligand>
</feature>
<dbReference type="GO" id="GO:0000166">
    <property type="term" value="F:nucleotide binding"/>
    <property type="evidence" value="ECO:0007669"/>
    <property type="project" value="UniProtKB-KW"/>
</dbReference>
<evidence type="ECO:0000256" key="9">
    <source>
        <dbReference type="ARBA" id="ARBA00022490"/>
    </source>
</evidence>
<evidence type="ECO:0000256" key="16">
    <source>
        <dbReference type="ARBA" id="ARBA00023239"/>
    </source>
</evidence>
<feature type="binding site" evidence="18">
    <location>
        <begin position="109"/>
        <end position="113"/>
    </location>
    <ligand>
        <name>NAD(+)</name>
        <dbReference type="ChEBI" id="CHEBI:57540"/>
    </ligand>
</feature>
<dbReference type="FunFam" id="3.40.50.1970:FF:000001">
    <property type="entry name" value="3-dehydroquinate synthase"/>
    <property type="match status" value="1"/>
</dbReference>
<dbReference type="AlphaFoldDB" id="D5BMW2"/>
<evidence type="ECO:0000259" key="20">
    <source>
        <dbReference type="Pfam" id="PF24621"/>
    </source>
</evidence>
<keyword evidence="9 18" id="KW-0963">Cytoplasm</keyword>
<dbReference type="InterPro" id="IPR016037">
    <property type="entry name" value="DHQ_synth_AroB"/>
</dbReference>
<keyword evidence="12 18" id="KW-0547">Nucleotide-binding</keyword>
<dbReference type="SUPFAM" id="SSF56796">
    <property type="entry name" value="Dehydroquinate synthase-like"/>
    <property type="match status" value="1"/>
</dbReference>
<accession>D5BMW2</accession>
<evidence type="ECO:0000259" key="19">
    <source>
        <dbReference type="Pfam" id="PF01761"/>
    </source>
</evidence>
<dbReference type="Pfam" id="PF24621">
    <property type="entry name" value="DHQS_C"/>
    <property type="match status" value="1"/>
</dbReference>
<feature type="domain" description="3-dehydroquinate synthase N-terminal" evidence="19">
    <location>
        <begin position="71"/>
        <end position="182"/>
    </location>
</feature>
<evidence type="ECO:0000313" key="22">
    <source>
        <dbReference type="Proteomes" id="UP000007460"/>
    </source>
</evidence>
<comment type="cofactor">
    <cofactor evidence="2 18">
        <name>NAD(+)</name>
        <dbReference type="ChEBI" id="CHEBI:57540"/>
    </cofactor>
</comment>
<feature type="binding site" evidence="18">
    <location>
        <begin position="133"/>
        <end position="134"/>
    </location>
    <ligand>
        <name>NAD(+)</name>
        <dbReference type="ChEBI" id="CHEBI:57540"/>
    </ligand>
</feature>
<evidence type="ECO:0000256" key="5">
    <source>
        <dbReference type="ARBA" id="ARBA00004661"/>
    </source>
</evidence>
<keyword evidence="22" id="KW-1185">Reference proteome</keyword>
<dbReference type="PIRSF" id="PIRSF001455">
    <property type="entry name" value="DHQ_synth"/>
    <property type="match status" value="1"/>
</dbReference>
<name>D5BMW2_PUNMI</name>
<comment type="cofactor">
    <cofactor evidence="18">
        <name>Co(2+)</name>
        <dbReference type="ChEBI" id="CHEBI:48828"/>
    </cofactor>
    <cofactor evidence="18">
        <name>Zn(2+)</name>
        <dbReference type="ChEBI" id="CHEBI:29105"/>
    </cofactor>
    <text evidence="18">Binds 1 divalent metal cation per subunit. Can use either Co(2+) or Zn(2+).</text>
</comment>
<evidence type="ECO:0000256" key="6">
    <source>
        <dbReference type="ARBA" id="ARBA00005412"/>
    </source>
</evidence>
<dbReference type="Gene3D" id="1.20.1090.10">
    <property type="entry name" value="Dehydroquinate synthase-like - alpha domain"/>
    <property type="match status" value="1"/>
</dbReference>
<dbReference type="EMBL" id="CP001751">
    <property type="protein sequence ID" value="ADE40155.1"/>
    <property type="molecule type" value="Genomic_DNA"/>
</dbReference>
<comment type="function">
    <text evidence="3 18">Catalyzes the conversion of 3-deoxy-D-arabino-heptulosonate 7-phosphate (DAHP) to dehydroquinate (DHQ).</text>
</comment>
<evidence type="ECO:0000313" key="21">
    <source>
        <dbReference type="EMBL" id="ADE40155.1"/>
    </source>
</evidence>
<dbReference type="OrthoDB" id="9806583at2"/>
<dbReference type="eggNOG" id="COG0337">
    <property type="taxonomic scope" value="Bacteria"/>
</dbReference>
<protein>
    <recommendedName>
        <fullName evidence="8 18">3-dehydroquinate synthase</fullName>
        <shortName evidence="18">DHQS</shortName>
        <ecNumber evidence="7 18">4.2.3.4</ecNumber>
    </recommendedName>
</protein>
<evidence type="ECO:0000256" key="18">
    <source>
        <dbReference type="HAMAP-Rule" id="MF_00110"/>
    </source>
</evidence>
<proteinExistence type="inferred from homology"/>
<gene>
    <name evidence="18" type="primary">aroB</name>
    <name evidence="21" type="ordered locus">SAR116_1912</name>
</gene>
<dbReference type="InterPro" id="IPR030960">
    <property type="entry name" value="DHQS/DOIS_N"/>
</dbReference>
<dbReference type="GO" id="GO:0003856">
    <property type="term" value="F:3-dehydroquinate synthase activity"/>
    <property type="evidence" value="ECO:0007669"/>
    <property type="project" value="UniProtKB-UniRule"/>
</dbReference>
<evidence type="ECO:0000256" key="11">
    <source>
        <dbReference type="ARBA" id="ARBA00022723"/>
    </source>
</evidence>
<feature type="binding site" evidence="18">
    <location>
        <position position="269"/>
    </location>
    <ligand>
        <name>Zn(2+)</name>
        <dbReference type="ChEBI" id="CHEBI:29105"/>
    </ligand>
</feature>
<evidence type="ECO:0000256" key="17">
    <source>
        <dbReference type="ARBA" id="ARBA00023285"/>
    </source>
</evidence>
<dbReference type="Proteomes" id="UP000007460">
    <property type="component" value="Chromosome"/>
</dbReference>
<keyword evidence="11 18" id="KW-0479">Metal-binding</keyword>
<dbReference type="UniPathway" id="UPA00053">
    <property type="reaction ID" value="UER00085"/>
</dbReference>
<feature type="domain" description="3-dehydroquinate synthase C-terminal" evidence="20">
    <location>
        <begin position="185"/>
        <end position="334"/>
    </location>
</feature>
<dbReference type="GO" id="GO:0008652">
    <property type="term" value="P:amino acid biosynthetic process"/>
    <property type="evidence" value="ECO:0007669"/>
    <property type="project" value="UniProtKB-KW"/>
</dbReference>
<dbReference type="InterPro" id="IPR030963">
    <property type="entry name" value="DHQ_synth_fam"/>
</dbReference>
<comment type="similarity">
    <text evidence="6 18">Belongs to the sugar phosphate cyclases superfamily. Dehydroquinate synthase family.</text>
</comment>
<evidence type="ECO:0000256" key="8">
    <source>
        <dbReference type="ARBA" id="ARBA00017684"/>
    </source>
</evidence>
<dbReference type="Pfam" id="PF01761">
    <property type="entry name" value="DHQ_synthase"/>
    <property type="match status" value="1"/>
</dbReference>
<dbReference type="Gene3D" id="3.40.50.1970">
    <property type="match status" value="1"/>
</dbReference>
<evidence type="ECO:0000256" key="12">
    <source>
        <dbReference type="ARBA" id="ARBA00022741"/>
    </source>
</evidence>
<evidence type="ECO:0000256" key="3">
    <source>
        <dbReference type="ARBA" id="ARBA00003485"/>
    </source>
</evidence>
<sequence>MQNLSQLTVGLGDRAYNIVIGPGLLAQAGDILGPIAADRHIVIISDEQVAALHLASLQTSLTKTARKIDALTVPAGETSKSMSVLARLLDDILALGVDRSVLLIAFGGGVIGDLAGFAAASLLRGVDFVQIPTSLLAQVDSSVGGKTGVNAAKGKNLIGAFYQPKAVLADTALLASLPPRELCAGFAEVIKYGLLGDRDFFEWLEANGQNVLALDDAAIAHAVYTSCAAKARIVEADEREAGQRALLNLGHTFAHAFEAEAKYDGRLLHGEAVAAGMGLAFDLSVALNICNGQDAGRCKALLEASGLPSGLSNLPAGRASADTLLGHMKHDKKVKDGTMHFVLVRSIGDAFVSGDVPPETVLALLE</sequence>
<dbReference type="GO" id="GO:0005737">
    <property type="term" value="C:cytoplasm"/>
    <property type="evidence" value="ECO:0007669"/>
    <property type="project" value="UniProtKB-SubCell"/>
</dbReference>
<dbReference type="NCBIfam" id="TIGR01357">
    <property type="entry name" value="aroB"/>
    <property type="match status" value="1"/>
</dbReference>
<dbReference type="CDD" id="cd08195">
    <property type="entry name" value="DHQS"/>
    <property type="match status" value="1"/>
</dbReference>
<dbReference type="HOGENOM" id="CLU_001201_0_2_5"/>
<keyword evidence="14 18" id="KW-0520">NAD</keyword>
<evidence type="ECO:0000256" key="2">
    <source>
        <dbReference type="ARBA" id="ARBA00001911"/>
    </source>
</evidence>
<evidence type="ECO:0000256" key="1">
    <source>
        <dbReference type="ARBA" id="ARBA00001393"/>
    </source>
</evidence>
<dbReference type="RefSeq" id="WP_013046782.1">
    <property type="nucleotide sequence ID" value="NC_014010.1"/>
</dbReference>
<dbReference type="EC" id="4.2.3.4" evidence="7 18"/>
<evidence type="ECO:0000256" key="13">
    <source>
        <dbReference type="ARBA" id="ARBA00022833"/>
    </source>
</evidence>
<dbReference type="InterPro" id="IPR050071">
    <property type="entry name" value="Dehydroquinate_synthase"/>
</dbReference>
<dbReference type="GO" id="GO:0009423">
    <property type="term" value="P:chorismate biosynthetic process"/>
    <property type="evidence" value="ECO:0007669"/>
    <property type="project" value="UniProtKB-UniRule"/>
</dbReference>
<dbReference type="STRING" id="488538.SAR116_1912"/>
<dbReference type="PANTHER" id="PTHR43622:SF7">
    <property type="entry name" value="3-DEHYDROQUINATE SYNTHASE, CHLOROPLASTIC"/>
    <property type="match status" value="1"/>
</dbReference>
<reference evidence="21 22" key="1">
    <citation type="journal article" date="2010" name="J. Bacteriol.">
        <title>Complete genome sequence of "Candidatus Puniceispirillum marinum" IMCC1322, a representative of the SAR116 clade in the Alphaproteobacteria.</title>
        <authorList>
            <person name="Oh H.M."/>
            <person name="Kwon K.K."/>
            <person name="Kang I."/>
            <person name="Kang S.G."/>
            <person name="Lee J.H."/>
            <person name="Kim S.J."/>
            <person name="Cho J.C."/>
        </authorList>
    </citation>
    <scope>NUCLEOTIDE SEQUENCE [LARGE SCALE GENOMIC DNA]</scope>
    <source>
        <strain evidence="21 22">IMCC1322</strain>
    </source>
</reference>
<dbReference type="GO" id="GO:0009073">
    <property type="term" value="P:aromatic amino acid family biosynthetic process"/>
    <property type="evidence" value="ECO:0007669"/>
    <property type="project" value="UniProtKB-KW"/>
</dbReference>
<feature type="binding site" evidence="18">
    <location>
        <position position="188"/>
    </location>
    <ligand>
        <name>Zn(2+)</name>
        <dbReference type="ChEBI" id="CHEBI:29105"/>
    </ligand>
</feature>
<keyword evidence="13 18" id="KW-0862">Zinc</keyword>
<keyword evidence="10 18" id="KW-0028">Amino-acid biosynthesis</keyword>
<dbReference type="PANTHER" id="PTHR43622">
    <property type="entry name" value="3-DEHYDROQUINATE SYNTHASE"/>
    <property type="match status" value="1"/>
</dbReference>
<evidence type="ECO:0000256" key="10">
    <source>
        <dbReference type="ARBA" id="ARBA00022605"/>
    </source>
</evidence>
<comment type="caution">
    <text evidence="18">Lacks conserved residue(s) required for the propagation of feature annotation.</text>
</comment>
<dbReference type="HAMAP" id="MF_00110">
    <property type="entry name" value="DHQ_synthase"/>
    <property type="match status" value="1"/>
</dbReference>
<comment type="catalytic activity">
    <reaction evidence="1 18">
        <text>7-phospho-2-dehydro-3-deoxy-D-arabino-heptonate = 3-dehydroquinate + phosphate</text>
        <dbReference type="Rhea" id="RHEA:21968"/>
        <dbReference type="ChEBI" id="CHEBI:32364"/>
        <dbReference type="ChEBI" id="CHEBI:43474"/>
        <dbReference type="ChEBI" id="CHEBI:58394"/>
        <dbReference type="EC" id="4.2.3.4"/>
    </reaction>
</comment>
<dbReference type="GO" id="GO:0046872">
    <property type="term" value="F:metal ion binding"/>
    <property type="evidence" value="ECO:0007669"/>
    <property type="project" value="UniProtKB-KW"/>
</dbReference>
<keyword evidence="16 18" id="KW-0456">Lyase</keyword>
<evidence type="ECO:0000256" key="7">
    <source>
        <dbReference type="ARBA" id="ARBA00013031"/>
    </source>
</evidence>
<keyword evidence="15 18" id="KW-0057">Aromatic amino acid biosynthesis</keyword>
<evidence type="ECO:0000256" key="15">
    <source>
        <dbReference type="ARBA" id="ARBA00023141"/>
    </source>
</evidence>
<evidence type="ECO:0000256" key="4">
    <source>
        <dbReference type="ARBA" id="ARBA00004496"/>
    </source>
</evidence>
<dbReference type="KEGG" id="apb:SAR116_1912"/>
<dbReference type="InterPro" id="IPR056179">
    <property type="entry name" value="DHQS_C"/>
</dbReference>
<feature type="binding site" evidence="18">
    <location>
        <position position="155"/>
    </location>
    <ligand>
        <name>NAD(+)</name>
        <dbReference type="ChEBI" id="CHEBI:57540"/>
    </ligand>
</feature>
<comment type="subcellular location">
    <subcellularLocation>
        <location evidence="4 18">Cytoplasm</location>
    </subcellularLocation>
</comment>
<evidence type="ECO:0000256" key="14">
    <source>
        <dbReference type="ARBA" id="ARBA00023027"/>
    </source>
</evidence>
<comment type="pathway">
    <text evidence="5 18">Metabolic intermediate biosynthesis; chorismate biosynthesis; chorismate from D-erythrose 4-phosphate and phosphoenolpyruvate: step 2/7.</text>
</comment>